<dbReference type="PROSITE" id="PS51030">
    <property type="entry name" value="NUCLEAR_REC_DBD_2"/>
    <property type="match status" value="1"/>
</dbReference>
<dbReference type="GO" id="GO:0008270">
    <property type="term" value="F:zinc ion binding"/>
    <property type="evidence" value="ECO:0007669"/>
    <property type="project" value="UniProtKB-KW"/>
</dbReference>
<feature type="domain" description="Nuclear receptor" evidence="11">
    <location>
        <begin position="259"/>
        <end position="334"/>
    </location>
</feature>
<dbReference type="Gene3D" id="3.30.50.10">
    <property type="entry name" value="Erythroid Transcription Factor GATA-1, subunit A"/>
    <property type="match status" value="1"/>
</dbReference>
<dbReference type="GO" id="GO:0071376">
    <property type="term" value="P:cellular response to corticotropin-releasing hormone stimulus"/>
    <property type="evidence" value="ECO:0007669"/>
    <property type="project" value="TreeGrafter"/>
</dbReference>
<evidence type="ECO:0000259" key="11">
    <source>
        <dbReference type="PROSITE" id="PS51030"/>
    </source>
</evidence>
<keyword evidence="3" id="KW-0863">Zinc-finger</keyword>
<accession>A0A8S1FAI0</accession>
<evidence type="ECO:0000313" key="12">
    <source>
        <dbReference type="EMBL" id="CAB3408576.1"/>
    </source>
</evidence>
<feature type="region of interest" description="Disordered" evidence="10">
    <location>
        <begin position="1"/>
        <end position="27"/>
    </location>
</feature>
<dbReference type="GO" id="GO:0000981">
    <property type="term" value="F:DNA-binding transcription factor activity, RNA polymerase II-specific"/>
    <property type="evidence" value="ECO:0007669"/>
    <property type="project" value="TreeGrafter"/>
</dbReference>
<dbReference type="FunFam" id="3.30.50.10:FF:000006">
    <property type="entry name" value="Nuclear receptor subfamily 5 group A member"/>
    <property type="match status" value="1"/>
</dbReference>
<evidence type="ECO:0000256" key="4">
    <source>
        <dbReference type="ARBA" id="ARBA00022833"/>
    </source>
</evidence>
<keyword evidence="9" id="KW-0539">Nucleus</keyword>
<keyword evidence="7" id="KW-0804">Transcription</keyword>
<comment type="subcellular location">
    <subcellularLocation>
        <location evidence="1">Nucleus</location>
    </subcellularLocation>
</comment>
<dbReference type="PANTHER" id="PTHR24085:SF9">
    <property type="match status" value="1"/>
</dbReference>
<feature type="compositionally biased region" description="Polar residues" evidence="10">
    <location>
        <begin position="115"/>
        <end position="125"/>
    </location>
</feature>
<keyword evidence="6" id="KW-0238">DNA-binding</keyword>
<evidence type="ECO:0000256" key="9">
    <source>
        <dbReference type="ARBA" id="ARBA00023242"/>
    </source>
</evidence>
<dbReference type="GO" id="GO:0005634">
    <property type="term" value="C:nucleus"/>
    <property type="evidence" value="ECO:0007669"/>
    <property type="project" value="UniProtKB-SubCell"/>
</dbReference>
<dbReference type="Pfam" id="PF00105">
    <property type="entry name" value="zf-C4"/>
    <property type="match status" value="1"/>
</dbReference>
<dbReference type="PROSITE" id="PS00031">
    <property type="entry name" value="NUCLEAR_REC_DBD_1"/>
    <property type="match status" value="1"/>
</dbReference>
<feature type="region of interest" description="Disordered" evidence="10">
    <location>
        <begin position="110"/>
        <end position="142"/>
    </location>
</feature>
<dbReference type="CDD" id="cd06916">
    <property type="entry name" value="NR_DBD_like"/>
    <property type="match status" value="1"/>
</dbReference>
<comment type="caution">
    <text evidence="12">The sequence shown here is derived from an EMBL/GenBank/DDBJ whole genome shotgun (WGS) entry which is preliminary data.</text>
</comment>
<keyword evidence="13" id="KW-1185">Reference proteome</keyword>
<dbReference type="EMBL" id="CADEPM010000007">
    <property type="protein sequence ID" value="CAB3408576.1"/>
    <property type="molecule type" value="Genomic_DNA"/>
</dbReference>
<gene>
    <name evidence="12" type="ORF">CBOVIS_LOCUS10340</name>
</gene>
<feature type="compositionally biased region" description="Low complexity" evidence="10">
    <location>
        <begin position="126"/>
        <end position="141"/>
    </location>
</feature>
<proteinExistence type="predicted"/>
<feature type="compositionally biased region" description="Polar residues" evidence="10">
    <location>
        <begin position="159"/>
        <end position="180"/>
    </location>
</feature>
<name>A0A8S1FAI0_9PELO</name>
<evidence type="ECO:0000256" key="7">
    <source>
        <dbReference type="ARBA" id="ARBA00023163"/>
    </source>
</evidence>
<organism evidence="12 13">
    <name type="scientific">Caenorhabditis bovis</name>
    <dbReference type="NCBI Taxonomy" id="2654633"/>
    <lineage>
        <taxon>Eukaryota</taxon>
        <taxon>Metazoa</taxon>
        <taxon>Ecdysozoa</taxon>
        <taxon>Nematoda</taxon>
        <taxon>Chromadorea</taxon>
        <taxon>Rhabditida</taxon>
        <taxon>Rhabditina</taxon>
        <taxon>Rhabditomorpha</taxon>
        <taxon>Rhabditoidea</taxon>
        <taxon>Rhabditidae</taxon>
        <taxon>Peloderinae</taxon>
        <taxon>Caenorhabditis</taxon>
    </lineage>
</organism>
<evidence type="ECO:0000256" key="10">
    <source>
        <dbReference type="SAM" id="MobiDB-lite"/>
    </source>
</evidence>
<dbReference type="Proteomes" id="UP000494206">
    <property type="component" value="Unassembled WGS sequence"/>
</dbReference>
<keyword evidence="8" id="KW-0675">Receptor</keyword>
<evidence type="ECO:0000256" key="2">
    <source>
        <dbReference type="ARBA" id="ARBA00022723"/>
    </source>
</evidence>
<evidence type="ECO:0000256" key="8">
    <source>
        <dbReference type="ARBA" id="ARBA00023170"/>
    </source>
</evidence>
<dbReference type="OrthoDB" id="6355676at2759"/>
<dbReference type="GO" id="GO:0035259">
    <property type="term" value="F:nuclear glucocorticoid receptor binding"/>
    <property type="evidence" value="ECO:0007669"/>
    <property type="project" value="TreeGrafter"/>
</dbReference>
<dbReference type="SUPFAM" id="SSF57716">
    <property type="entry name" value="Glucocorticoid receptor-like (DNA-binding domain)"/>
    <property type="match status" value="1"/>
</dbReference>
<dbReference type="GO" id="GO:0005667">
    <property type="term" value="C:transcription regulator complex"/>
    <property type="evidence" value="ECO:0007669"/>
    <property type="project" value="TreeGrafter"/>
</dbReference>
<keyword evidence="5" id="KW-0805">Transcription regulation</keyword>
<evidence type="ECO:0000256" key="3">
    <source>
        <dbReference type="ARBA" id="ARBA00022771"/>
    </source>
</evidence>
<feature type="region of interest" description="Disordered" evidence="10">
    <location>
        <begin position="157"/>
        <end position="188"/>
    </location>
</feature>
<protein>
    <recommendedName>
        <fullName evidence="11">Nuclear receptor domain-containing protein</fullName>
    </recommendedName>
</protein>
<keyword evidence="2" id="KW-0479">Metal-binding</keyword>
<sequence>MQPPPSTSKPLTSLPGTGIQRELPPNSAPYQLFQPFYNGYFPPAEAAFPALFPISDPQSSTSQQQMFASQIQAQVFSMYMQQHQNSQPSRSTTTAPHESRMIVKCEMVEDRDSGNESGLSPTQTDSSIISSRSPSSSSRNSTYKGYAIQNLLGGEKENSGVSLKESPNTDKNSSIDSDSMSDAEKSTMFTPKMRKLSPFAKTARDSPYQIMNQPVLSTHYGFSPTIQPTFFPPFSAFPSPIGTGMKLASEPEVMRIGGREMCVVCGDNASGYHYGVMSCEGCKGFFRRTVQKKMAYICHRNNDCKVDRISRNRCQFCRFQKCVRMGMNKEQVRIQDRKAPSIEALRYEENAEEYQIAEVQFAFLSAFPQENYITDEKAAKQTVKDFVSKMKCFEVYRTSDGFEEKIESVTDKVMLLRAAYSLDPVTYLNPSPTSLTELRDGIRNTVLNPDELALLSSILVAYEFTGKSKEDQVIQKLFRCLRIVLSRAKASNGEPQVFEKLVQKLDTLF</sequence>
<reference evidence="12 13" key="1">
    <citation type="submission" date="2020-04" db="EMBL/GenBank/DDBJ databases">
        <authorList>
            <person name="Laetsch R D."/>
            <person name="Stevens L."/>
            <person name="Kumar S."/>
            <person name="Blaxter L. M."/>
        </authorList>
    </citation>
    <scope>NUCLEOTIDE SEQUENCE [LARGE SCALE GENOMIC DNA]</scope>
</reference>
<evidence type="ECO:0000256" key="1">
    <source>
        <dbReference type="ARBA" id="ARBA00004123"/>
    </source>
</evidence>
<dbReference type="InterPro" id="IPR013088">
    <property type="entry name" value="Znf_NHR/GATA"/>
</dbReference>
<dbReference type="SMART" id="SM00399">
    <property type="entry name" value="ZnF_C4"/>
    <property type="match status" value="1"/>
</dbReference>
<evidence type="ECO:0000256" key="5">
    <source>
        <dbReference type="ARBA" id="ARBA00023015"/>
    </source>
</evidence>
<dbReference type="PANTHER" id="PTHR24085">
    <property type="entry name" value="NUCLEAR HORMONE RECEPTOR"/>
    <property type="match status" value="1"/>
</dbReference>
<evidence type="ECO:0000313" key="13">
    <source>
        <dbReference type="Proteomes" id="UP000494206"/>
    </source>
</evidence>
<dbReference type="InterPro" id="IPR001628">
    <property type="entry name" value="Znf_hrmn_rcpt"/>
</dbReference>
<dbReference type="GO" id="GO:0000978">
    <property type="term" value="F:RNA polymerase II cis-regulatory region sequence-specific DNA binding"/>
    <property type="evidence" value="ECO:0007669"/>
    <property type="project" value="TreeGrafter"/>
</dbReference>
<keyword evidence="4" id="KW-0862">Zinc</keyword>
<dbReference type="PRINTS" id="PR00047">
    <property type="entry name" value="STROIDFINGER"/>
</dbReference>
<dbReference type="AlphaFoldDB" id="A0A8S1FAI0"/>
<evidence type="ECO:0000256" key="6">
    <source>
        <dbReference type="ARBA" id="ARBA00023125"/>
    </source>
</evidence>